<evidence type="ECO:0000313" key="2">
    <source>
        <dbReference type="EMBL" id="KAK4087437.1"/>
    </source>
</evidence>
<accession>A0ABR0BTU2</accession>
<feature type="region of interest" description="Disordered" evidence="1">
    <location>
        <begin position="72"/>
        <end position="143"/>
    </location>
</feature>
<feature type="region of interest" description="Disordered" evidence="1">
    <location>
        <begin position="255"/>
        <end position="299"/>
    </location>
</feature>
<protein>
    <submittedName>
        <fullName evidence="2">Uncharacterized protein</fullName>
    </submittedName>
</protein>
<feature type="compositionally biased region" description="Basic and acidic residues" evidence="1">
    <location>
        <begin position="330"/>
        <end position="347"/>
    </location>
</feature>
<dbReference type="Proteomes" id="UP001287286">
    <property type="component" value="Unassembled WGS sequence"/>
</dbReference>
<feature type="compositionally biased region" description="Polar residues" evidence="1">
    <location>
        <begin position="115"/>
        <end position="124"/>
    </location>
</feature>
<comment type="caution">
    <text evidence="2">The sequence shown here is derived from an EMBL/GenBank/DDBJ whole genome shotgun (WGS) entry which is preliminary data.</text>
</comment>
<evidence type="ECO:0000256" key="1">
    <source>
        <dbReference type="SAM" id="MobiDB-lite"/>
    </source>
</evidence>
<proteinExistence type="predicted"/>
<feature type="region of interest" description="Disordered" evidence="1">
    <location>
        <begin position="327"/>
        <end position="359"/>
    </location>
</feature>
<organism evidence="2 3">
    <name type="scientific">Purpureocillium lilacinum</name>
    <name type="common">Paecilomyces lilacinus</name>
    <dbReference type="NCBI Taxonomy" id="33203"/>
    <lineage>
        <taxon>Eukaryota</taxon>
        <taxon>Fungi</taxon>
        <taxon>Dikarya</taxon>
        <taxon>Ascomycota</taxon>
        <taxon>Pezizomycotina</taxon>
        <taxon>Sordariomycetes</taxon>
        <taxon>Hypocreomycetidae</taxon>
        <taxon>Hypocreales</taxon>
        <taxon>Ophiocordycipitaceae</taxon>
        <taxon>Purpureocillium</taxon>
    </lineage>
</organism>
<feature type="compositionally biased region" description="Basic residues" evidence="1">
    <location>
        <begin position="348"/>
        <end position="359"/>
    </location>
</feature>
<evidence type="ECO:0000313" key="3">
    <source>
        <dbReference type="Proteomes" id="UP001287286"/>
    </source>
</evidence>
<sequence length="359" mass="39127">MHDAYPDITLARERQQRAPLCLSHAAGPLRAPLRQGLEQNNLERNLKLAAGDRPRSTPQRCRTCSTLRRNIDLSRERAKGTRHRRRGRGDPALDVVSAQGSSNHEGARDIRSPTAHPSNNTDQQAAKAECKGMQTQGNGPDAVGQSLPDLPLQRTHGAVREGTPGKRQTIRHRSLRSSWTLGSIALRVAPGSSSSGFAFASVAGTTATAHRDNLMEASLTQRQWKDGRGSLWPLTATPTGIRRADPSSVMLEEVREPNLGGSRTTARVPAAEQAPKRKTSTAGLLPGPENASSNKTARALAAKNRVAELLRESAHWLGETRMEPACSRLATERQRFSRRTSRVDAARGTRRTPTSRRVT</sequence>
<reference evidence="2 3" key="1">
    <citation type="journal article" date="2024" name="Microbiol. Resour. Announc.">
        <title>Genome annotations for the ascomycete fungi Trichoderma harzianum, Trichoderma aggressivum, and Purpureocillium lilacinum.</title>
        <authorList>
            <person name="Beijen E.P.W."/>
            <person name="Ohm R.A."/>
        </authorList>
    </citation>
    <scope>NUCLEOTIDE SEQUENCE [LARGE SCALE GENOMIC DNA]</scope>
    <source>
        <strain evidence="2 3">CBS 150709</strain>
    </source>
</reference>
<dbReference type="EMBL" id="JAWRVI010000032">
    <property type="protein sequence ID" value="KAK4087437.1"/>
    <property type="molecule type" value="Genomic_DNA"/>
</dbReference>
<gene>
    <name evidence="2" type="ORF">Purlil1_8285</name>
</gene>
<keyword evidence="3" id="KW-1185">Reference proteome</keyword>
<name>A0ABR0BTU2_PURLI</name>